<evidence type="ECO:0000313" key="4">
    <source>
        <dbReference type="Proteomes" id="UP001243623"/>
    </source>
</evidence>
<accession>A0A9Y2AJK3</accession>
<sequence>MTINNIMVVKLSAIGDVIHALPVSYAIKESFPNCRLTWVVEPPAYDLLRNNPYIDKIIVFEKKKFKSLGGFLKNIPSFSSVIRQEKYDVVLDLQGLGKSAAIAYLSNAPIKLGCANMREFSGWVSKPVCGRNQNGHIVERYLDVARELGCKVNQVVFPVKITQEESELAERIAQQAGMNIENKYVVLAVGANWPNKRWPTSYYAKLVDWLYDKNIIPVVIGGGVVDDRLIAEINEKSEIPPIDLVGKTTLKQLAYLIKKSVALVGGDTGPMHLAAGLGKSVVALMGPTDANRNGPYGQLGNIIEIDADCKYCWKRKCPLDKDCLAQISVEQVKEKLIHFI</sequence>
<dbReference type="PANTHER" id="PTHR30160:SF1">
    <property type="entry name" value="LIPOPOLYSACCHARIDE 1,2-N-ACETYLGLUCOSAMINETRANSFERASE-RELATED"/>
    <property type="match status" value="1"/>
</dbReference>
<dbReference type="InterPro" id="IPR051199">
    <property type="entry name" value="LPS_LOS_Heptosyltrfase"/>
</dbReference>
<name>A0A9Y2AJK3_9FIRM</name>
<dbReference type="CDD" id="cd03789">
    <property type="entry name" value="GT9_LPS_heptosyltransferase"/>
    <property type="match status" value="1"/>
</dbReference>
<dbReference type="EMBL" id="CP120678">
    <property type="protein sequence ID" value="WIW71062.1"/>
    <property type="molecule type" value="Genomic_DNA"/>
</dbReference>
<keyword evidence="4" id="KW-1185">Reference proteome</keyword>
<evidence type="ECO:0000313" key="3">
    <source>
        <dbReference type="EMBL" id="WIW71062.1"/>
    </source>
</evidence>
<protein>
    <submittedName>
        <fullName evidence="3">Glycosyltransferase family 9 protein</fullName>
    </submittedName>
</protein>
<dbReference type="GO" id="GO:0005829">
    <property type="term" value="C:cytosol"/>
    <property type="evidence" value="ECO:0007669"/>
    <property type="project" value="TreeGrafter"/>
</dbReference>
<dbReference type="KEGG" id="sgbi:P3F81_01675"/>
<proteinExistence type="predicted"/>
<dbReference type="AlphaFoldDB" id="A0A9Y2AJK3"/>
<organism evidence="3 4">
    <name type="scientific">Selenobaculum gibii</name>
    <dbReference type="NCBI Taxonomy" id="3054208"/>
    <lineage>
        <taxon>Bacteria</taxon>
        <taxon>Bacillati</taxon>
        <taxon>Bacillota</taxon>
        <taxon>Negativicutes</taxon>
        <taxon>Selenomonadales</taxon>
        <taxon>Selenomonadaceae</taxon>
        <taxon>Selenobaculum</taxon>
    </lineage>
</organism>
<dbReference type="GO" id="GO:0009244">
    <property type="term" value="P:lipopolysaccharide core region biosynthetic process"/>
    <property type="evidence" value="ECO:0007669"/>
    <property type="project" value="TreeGrafter"/>
</dbReference>
<dbReference type="Pfam" id="PF01075">
    <property type="entry name" value="Glyco_transf_9"/>
    <property type="match status" value="1"/>
</dbReference>
<evidence type="ECO:0000256" key="2">
    <source>
        <dbReference type="ARBA" id="ARBA00022679"/>
    </source>
</evidence>
<keyword evidence="1" id="KW-0328">Glycosyltransferase</keyword>
<dbReference type="SUPFAM" id="SSF53756">
    <property type="entry name" value="UDP-Glycosyltransferase/glycogen phosphorylase"/>
    <property type="match status" value="1"/>
</dbReference>
<dbReference type="PANTHER" id="PTHR30160">
    <property type="entry name" value="TETRAACYLDISACCHARIDE 4'-KINASE-RELATED"/>
    <property type="match status" value="1"/>
</dbReference>
<dbReference type="Gene3D" id="3.40.50.2000">
    <property type="entry name" value="Glycogen Phosphorylase B"/>
    <property type="match status" value="2"/>
</dbReference>
<dbReference type="GO" id="GO:0008713">
    <property type="term" value="F:ADP-heptose-lipopolysaccharide heptosyltransferase activity"/>
    <property type="evidence" value="ECO:0007669"/>
    <property type="project" value="TreeGrafter"/>
</dbReference>
<evidence type="ECO:0000256" key="1">
    <source>
        <dbReference type="ARBA" id="ARBA00022676"/>
    </source>
</evidence>
<keyword evidence="2" id="KW-0808">Transferase</keyword>
<gene>
    <name evidence="3" type="ORF">P3F81_01675</name>
</gene>
<dbReference type="InterPro" id="IPR002201">
    <property type="entry name" value="Glyco_trans_9"/>
</dbReference>
<dbReference type="Proteomes" id="UP001243623">
    <property type="component" value="Chromosome"/>
</dbReference>
<reference evidence="3" key="1">
    <citation type="submission" date="2023-03" db="EMBL/GenBank/DDBJ databases">
        <title>Selenobaculum gbiensis gen. nov. sp. nov., a new bacterium isolated from the gut microbiota of IBD patient.</title>
        <authorList>
            <person name="Yeo S."/>
            <person name="Park H."/>
            <person name="Huh C.S."/>
        </authorList>
    </citation>
    <scope>NUCLEOTIDE SEQUENCE</scope>
    <source>
        <strain evidence="3">ICN-92133</strain>
    </source>
</reference>
<dbReference type="RefSeq" id="WP_147666942.1">
    <property type="nucleotide sequence ID" value="NZ_CP120678.1"/>
</dbReference>